<feature type="domain" description="Pyruvate/ketoisovalerate oxidoreductase catalytic" evidence="2">
    <location>
        <begin position="311"/>
        <end position="482"/>
    </location>
</feature>
<gene>
    <name evidence="4" type="ORF">SDC9_101139</name>
</gene>
<dbReference type="AlphaFoldDB" id="A0A645APW0"/>
<evidence type="ECO:0000259" key="3">
    <source>
        <dbReference type="Pfam" id="PF02775"/>
    </source>
</evidence>
<dbReference type="SUPFAM" id="SSF53323">
    <property type="entry name" value="Pyruvate-ferredoxin oxidoreductase, PFOR, domain III"/>
    <property type="match status" value="1"/>
</dbReference>
<dbReference type="InterPro" id="IPR029061">
    <property type="entry name" value="THDP-binding"/>
</dbReference>
<evidence type="ECO:0000259" key="2">
    <source>
        <dbReference type="Pfam" id="PF01558"/>
    </source>
</evidence>
<evidence type="ECO:0008006" key="5">
    <source>
        <dbReference type="Google" id="ProtNLM"/>
    </source>
</evidence>
<dbReference type="InterPro" id="IPR051457">
    <property type="entry name" value="2-oxoacid:Fd_oxidoreductase"/>
</dbReference>
<accession>A0A645APW0</accession>
<dbReference type="Pfam" id="PF02775">
    <property type="entry name" value="TPP_enzyme_C"/>
    <property type="match status" value="1"/>
</dbReference>
<dbReference type="Gene3D" id="3.40.920.10">
    <property type="entry name" value="Pyruvate-ferredoxin oxidoreductase, PFOR, domain III"/>
    <property type="match status" value="1"/>
</dbReference>
<dbReference type="EMBL" id="VSSQ01014766">
    <property type="protein sequence ID" value="MPM54361.1"/>
    <property type="molecule type" value="Genomic_DNA"/>
</dbReference>
<sequence>MKSEVIYGRSQGFFDTFSRRPGPIKTNMHYCPGCGHGILHKLIAEAIQELGIKDRTILISPVGCSVFAYYYFDCFGISVPHGRAPAVGTGLVRSDPDNIVISYQGDGDLGAIGLNEFLQTANRGENLAVFFVNNAIYGMTGGQMAPTTLPGQKTVTSPLGRSVMTDGYPLKVSEMVASLDSPVYVERVALSSGRNILKARAAVHKALRNTIEKKGFSLVEFLAGCPINLKMDAAQMNEFIDEQMTRYFVPGVFKDIAELRDPIKRPVGVYDADAVKHALYAPYSPNAVSRDFRNPSPFFSKERRLKVAGAGGQGVLSFGHMLATMGNLRNFNVSYLPVYGPEMRGGTASCSVVVSRKMIASPVVDSDCNLLVALNQQSFDRFLPELKSNGVLIYDSSNVTPQKLKRKHIAYHVNASDMARDLGDLRYANSILMGALAKLMDDFFLQDSDKTDFEAVVEEAIRECFHDKENVIQRNINAFYLGKRSARRLTVEA</sequence>
<dbReference type="GO" id="GO:0045333">
    <property type="term" value="P:cellular respiration"/>
    <property type="evidence" value="ECO:0007669"/>
    <property type="project" value="UniProtKB-ARBA"/>
</dbReference>
<evidence type="ECO:0000256" key="1">
    <source>
        <dbReference type="ARBA" id="ARBA00023002"/>
    </source>
</evidence>
<dbReference type="Gene3D" id="3.40.50.970">
    <property type="match status" value="1"/>
</dbReference>
<dbReference type="InterPro" id="IPR011766">
    <property type="entry name" value="TPP_enzyme_TPP-bd"/>
</dbReference>
<dbReference type="InterPro" id="IPR002869">
    <property type="entry name" value="Pyrv_flavodox_OxRed_cen"/>
</dbReference>
<evidence type="ECO:0000313" key="4">
    <source>
        <dbReference type="EMBL" id="MPM54361.1"/>
    </source>
</evidence>
<reference evidence="4" key="1">
    <citation type="submission" date="2019-08" db="EMBL/GenBank/DDBJ databases">
        <authorList>
            <person name="Kucharzyk K."/>
            <person name="Murdoch R.W."/>
            <person name="Higgins S."/>
            <person name="Loffler F."/>
        </authorList>
    </citation>
    <scope>NUCLEOTIDE SEQUENCE</scope>
</reference>
<dbReference type="InterPro" id="IPR019752">
    <property type="entry name" value="Pyrv/ketoisovalerate_OxRed_cat"/>
</dbReference>
<dbReference type="SUPFAM" id="SSF52518">
    <property type="entry name" value="Thiamin diphosphate-binding fold (THDP-binding)"/>
    <property type="match status" value="1"/>
</dbReference>
<dbReference type="Pfam" id="PF01558">
    <property type="entry name" value="POR"/>
    <property type="match status" value="1"/>
</dbReference>
<comment type="caution">
    <text evidence="4">The sequence shown here is derived from an EMBL/GenBank/DDBJ whole genome shotgun (WGS) entry which is preliminary data.</text>
</comment>
<dbReference type="PANTHER" id="PTHR48084">
    <property type="entry name" value="2-OXOGLUTARATE OXIDOREDUCTASE SUBUNIT KORB-RELATED"/>
    <property type="match status" value="1"/>
</dbReference>
<dbReference type="GO" id="GO:0016625">
    <property type="term" value="F:oxidoreductase activity, acting on the aldehyde or oxo group of donors, iron-sulfur protein as acceptor"/>
    <property type="evidence" value="ECO:0007669"/>
    <property type="project" value="UniProtKB-ARBA"/>
</dbReference>
<name>A0A645APW0_9ZZZZ</name>
<protein>
    <recommendedName>
        <fullName evidence="5">2-oxoglutarate synthase</fullName>
    </recommendedName>
</protein>
<dbReference type="GO" id="GO:0030976">
    <property type="term" value="F:thiamine pyrophosphate binding"/>
    <property type="evidence" value="ECO:0007669"/>
    <property type="project" value="InterPro"/>
</dbReference>
<dbReference type="PANTHER" id="PTHR48084:SF3">
    <property type="entry name" value="SUBUNIT OF PYRUVATE:FLAVODOXIN OXIDOREDUCTASE"/>
    <property type="match status" value="1"/>
</dbReference>
<feature type="domain" description="Thiamine pyrophosphate enzyme TPP-binding" evidence="3">
    <location>
        <begin position="70"/>
        <end position="221"/>
    </location>
</feature>
<organism evidence="4">
    <name type="scientific">bioreactor metagenome</name>
    <dbReference type="NCBI Taxonomy" id="1076179"/>
    <lineage>
        <taxon>unclassified sequences</taxon>
        <taxon>metagenomes</taxon>
        <taxon>ecological metagenomes</taxon>
    </lineage>
</organism>
<proteinExistence type="predicted"/>
<keyword evidence="1" id="KW-0560">Oxidoreductase</keyword>